<dbReference type="EMBL" id="CAICTM010001120">
    <property type="protein sequence ID" value="CAB9520641.1"/>
    <property type="molecule type" value="Genomic_DNA"/>
</dbReference>
<dbReference type="CDD" id="cd04301">
    <property type="entry name" value="NAT_SF"/>
    <property type="match status" value="1"/>
</dbReference>
<evidence type="ECO:0000256" key="1">
    <source>
        <dbReference type="ARBA" id="ARBA00022679"/>
    </source>
</evidence>
<gene>
    <name evidence="4" type="ORF">SEMRO_1122_G243560.1</name>
</gene>
<dbReference type="InterPro" id="IPR016181">
    <property type="entry name" value="Acyl_CoA_acyltransferase"/>
</dbReference>
<dbReference type="OrthoDB" id="38408at2759"/>
<dbReference type="InterPro" id="IPR050680">
    <property type="entry name" value="YpeA/RimI_acetyltransf"/>
</dbReference>
<feature type="domain" description="N-acetyltransferase" evidence="3">
    <location>
        <begin position="190"/>
        <end position="351"/>
    </location>
</feature>
<dbReference type="Gene3D" id="3.40.630.30">
    <property type="match status" value="1"/>
</dbReference>
<keyword evidence="2" id="KW-0012">Acyltransferase</keyword>
<proteinExistence type="predicted"/>
<comment type="caution">
    <text evidence="4">The sequence shown here is derived from an EMBL/GenBank/DDBJ whole genome shotgun (WGS) entry which is preliminary data.</text>
</comment>
<organism evidence="4 5">
    <name type="scientific">Seminavis robusta</name>
    <dbReference type="NCBI Taxonomy" id="568900"/>
    <lineage>
        <taxon>Eukaryota</taxon>
        <taxon>Sar</taxon>
        <taxon>Stramenopiles</taxon>
        <taxon>Ochrophyta</taxon>
        <taxon>Bacillariophyta</taxon>
        <taxon>Bacillariophyceae</taxon>
        <taxon>Bacillariophycidae</taxon>
        <taxon>Naviculales</taxon>
        <taxon>Naviculaceae</taxon>
        <taxon>Seminavis</taxon>
    </lineage>
</organism>
<dbReference type="Pfam" id="PF00583">
    <property type="entry name" value="Acetyltransf_1"/>
    <property type="match status" value="1"/>
</dbReference>
<dbReference type="GO" id="GO:0016747">
    <property type="term" value="F:acyltransferase activity, transferring groups other than amino-acyl groups"/>
    <property type="evidence" value="ECO:0007669"/>
    <property type="project" value="InterPro"/>
</dbReference>
<protein>
    <submittedName>
        <fullName evidence="4">FR47-like protein</fullName>
    </submittedName>
</protein>
<dbReference type="AlphaFoldDB" id="A0A9N8EFS2"/>
<accession>A0A9N8EFS2</accession>
<dbReference type="SUPFAM" id="SSF55729">
    <property type="entry name" value="Acyl-CoA N-acyltransferases (Nat)"/>
    <property type="match status" value="1"/>
</dbReference>
<evidence type="ECO:0000313" key="5">
    <source>
        <dbReference type="Proteomes" id="UP001153069"/>
    </source>
</evidence>
<keyword evidence="5" id="KW-1185">Reference proteome</keyword>
<evidence type="ECO:0000256" key="2">
    <source>
        <dbReference type="ARBA" id="ARBA00023315"/>
    </source>
</evidence>
<evidence type="ECO:0000259" key="3">
    <source>
        <dbReference type="PROSITE" id="PS51186"/>
    </source>
</evidence>
<dbReference type="PANTHER" id="PTHR43420">
    <property type="entry name" value="ACETYLTRANSFERASE"/>
    <property type="match status" value="1"/>
</dbReference>
<evidence type="ECO:0000313" key="4">
    <source>
        <dbReference type="EMBL" id="CAB9520641.1"/>
    </source>
</evidence>
<keyword evidence="1" id="KW-0808">Transferase</keyword>
<name>A0A9N8EFS2_9STRA</name>
<dbReference type="Proteomes" id="UP001153069">
    <property type="component" value="Unassembled WGS sequence"/>
</dbReference>
<dbReference type="InterPro" id="IPR000182">
    <property type="entry name" value="GNAT_dom"/>
</dbReference>
<sequence>MAIQFRASTNVLGILLLPVFSPRPISSPSSTKKSVLRLIPLSKFGDELSFFSPAFDKKRCCISRDGKFTPSDDNDEEPFELFIVEENDLPEVALFIVKAFGADAINLSSNEFSAFEKRLIEPAMDFFNGYTAVTAFTEVLWGLRIRQADRVVLSSVKEILASSEEEKEEAIAAKMPVTNDISPPQLPEDMTYKEKVEACNRKSLVLVLARPSVSNDNSSSKWESIDSNIDIIASVELRLQPCDAKIPFSLPWWDEIERNAASFLGIPKDQSSNHLQPYLSTLCVDETYRGKQIGRAIVRCLEDIATTKWGYSKMYLHVDGENPPALNLYKSEGYEDVGRRWNPFWAGKAADIGYFVKNL</sequence>
<dbReference type="PROSITE" id="PS51186">
    <property type="entry name" value="GNAT"/>
    <property type="match status" value="1"/>
</dbReference>
<reference evidence="4" key="1">
    <citation type="submission" date="2020-06" db="EMBL/GenBank/DDBJ databases">
        <authorList>
            <consortium name="Plant Systems Biology data submission"/>
        </authorList>
    </citation>
    <scope>NUCLEOTIDE SEQUENCE</scope>
    <source>
        <strain evidence="4">D6</strain>
    </source>
</reference>